<dbReference type="FunFam" id="3.90.79.10:FF:000003">
    <property type="entry name" value="M7GpppN-mRNA hydrolase isoform 2"/>
    <property type="match status" value="1"/>
</dbReference>
<dbReference type="GO" id="GO:0140932">
    <property type="term" value="F:5'-(N(7)-methyl 5'-triphosphoguanosine)-[mRNA] diphosphatase activity"/>
    <property type="evidence" value="ECO:0007669"/>
    <property type="project" value="EnsemblFungi"/>
</dbReference>
<sequence>MSFSNATFEQVLDDLSVRFLLNIPSEEKNSIERLCFQIEQAHWYYEDFIRAENDQLPSLGLRVFSAKLFSHCPLLWKWSKVHEEAFDDFLRYKTRIPVRGAIMLNKEMDKCLLVKGWKASSGWGFPKGKINKDEADVDCAIREVYEETGFDSTNWINEKDFIELTIREQNIRLYIIPDLPMETVFESQTRKEISKIEWHLLADLPTFKQSKSETKNKFYMVIPFLAPLKKWIRKRLVSLESKVQATKASTQLLSLLKEPSSTATVAESANEKLLNMLRTPVQTQSQLAAPARALPTATSEEKLLALIRGPAAPTASTIQAPPPPDDYKACILNMLNSGLSAHQSAAPMSMPPLPVPNMHPSTTQFQSPVMNFAPTAPFFGMSPYQNFAQLHPAQGMYPVMSGPSTPQASRQMESTIPLDPHIQQIMSNSTDPSGTLPFTDPAIIKTNLQPANFELPPMRSFAAPPQAMPLPSQSDSSVPTPGELPSPSTMYHQVFHPPSMTAVTTFEKLEKNAASKGNSDNNTQERIVGHKKQKPFTDDSREAEQKSKGQASKQDSNPSVQLLNILTKAAELSLNEKRQVKSKSVAEASRTQSTKLQPTVSSPYKTSNQFSKGATKKKSPRVSTPKRRNGLSGGKQTFSPKPVSPFGNKELTPTNVKILKREPVSKTRTTANDSLFMDYLKSVVTNTNPTGAP</sequence>
<dbReference type="EMBL" id="KE651167">
    <property type="protein sequence ID" value="EEB09786.1"/>
    <property type="molecule type" value="Genomic_DNA"/>
</dbReference>
<dbReference type="Gene3D" id="3.90.79.10">
    <property type="entry name" value="Nucleoside Triphosphate Pyrophosphohydrolase"/>
    <property type="match status" value="1"/>
</dbReference>
<feature type="region of interest" description="Disordered" evidence="9">
    <location>
        <begin position="457"/>
        <end position="490"/>
    </location>
</feature>
<dbReference type="CDD" id="cd03672">
    <property type="entry name" value="NUDIX_Dcp2p_Nudt20"/>
    <property type="match status" value="1"/>
</dbReference>
<dbReference type="GO" id="GO:0000184">
    <property type="term" value="P:nuclear-transcribed mRNA catabolic process, nonsense-mediated decay"/>
    <property type="evidence" value="ECO:0007669"/>
    <property type="project" value="InterPro"/>
</dbReference>
<feature type="domain" description="Nudix hydrolase" evidence="10">
    <location>
        <begin position="94"/>
        <end position="226"/>
    </location>
</feature>
<dbReference type="OrthoDB" id="18996at2759"/>
<dbReference type="GeneID" id="7047491"/>
<dbReference type="RefSeq" id="XP_002176079.1">
    <property type="nucleotide sequence ID" value="XM_002176043.1"/>
</dbReference>
<reference evidence="11 13" key="1">
    <citation type="journal article" date="2011" name="Science">
        <title>Comparative functional genomics of the fission yeasts.</title>
        <authorList>
            <person name="Rhind N."/>
            <person name="Chen Z."/>
            <person name="Yassour M."/>
            <person name="Thompson D.A."/>
            <person name="Haas B.J."/>
            <person name="Habib N."/>
            <person name="Wapinski I."/>
            <person name="Roy S."/>
            <person name="Lin M.F."/>
            <person name="Heiman D.I."/>
            <person name="Young S.K."/>
            <person name="Furuya K."/>
            <person name="Guo Y."/>
            <person name="Pidoux A."/>
            <person name="Chen H.M."/>
            <person name="Robbertse B."/>
            <person name="Goldberg J.M."/>
            <person name="Aoki K."/>
            <person name="Bayne E.H."/>
            <person name="Berlin A.M."/>
            <person name="Desjardins C.A."/>
            <person name="Dobbs E."/>
            <person name="Dukaj L."/>
            <person name="Fan L."/>
            <person name="FitzGerald M.G."/>
            <person name="French C."/>
            <person name="Gujja S."/>
            <person name="Hansen K."/>
            <person name="Keifenheim D."/>
            <person name="Levin J.Z."/>
            <person name="Mosher R.A."/>
            <person name="Mueller C.A."/>
            <person name="Pfiffner J."/>
            <person name="Priest M."/>
            <person name="Russ C."/>
            <person name="Smialowska A."/>
            <person name="Swoboda P."/>
            <person name="Sykes S.M."/>
            <person name="Vaughn M."/>
            <person name="Vengrova S."/>
            <person name="Yoder R."/>
            <person name="Zeng Q."/>
            <person name="Allshire R."/>
            <person name="Baulcombe D."/>
            <person name="Birren B.W."/>
            <person name="Brown W."/>
            <person name="Ekwall K."/>
            <person name="Kellis M."/>
            <person name="Leatherwood J."/>
            <person name="Levin H."/>
            <person name="Margalit H."/>
            <person name="Martienssen R."/>
            <person name="Nieduszynski C.A."/>
            <person name="Spatafora J.W."/>
            <person name="Friedman N."/>
            <person name="Dalgaard J.Z."/>
            <person name="Baumann P."/>
            <person name="Niki H."/>
            <person name="Regev A."/>
            <person name="Nusbaum C."/>
        </authorList>
    </citation>
    <scope>NUCLEOTIDE SEQUENCE [LARGE SCALE GENOMIC DNA]</scope>
    <source>
        <strain evidence="13">yFS275 / FY16936</strain>
    </source>
</reference>
<keyword evidence="13" id="KW-1185">Reference proteome</keyword>
<keyword evidence="6" id="KW-0378">Hydrolase</keyword>
<dbReference type="PROSITE" id="PS51462">
    <property type="entry name" value="NUDIX"/>
    <property type="match status" value="1"/>
</dbReference>
<evidence type="ECO:0000256" key="5">
    <source>
        <dbReference type="ARBA" id="ARBA00022723"/>
    </source>
</evidence>
<keyword evidence="7" id="KW-0694">RNA-binding</keyword>
<feature type="region of interest" description="Disordered" evidence="9">
    <location>
        <begin position="577"/>
        <end position="651"/>
    </location>
</feature>
<dbReference type="eggNOG" id="KOG2937">
    <property type="taxonomic scope" value="Eukaryota"/>
</dbReference>
<feature type="region of interest" description="Disordered" evidence="9">
    <location>
        <begin position="512"/>
        <end position="560"/>
    </location>
</feature>
<dbReference type="Proteomes" id="UP000001744">
    <property type="component" value="Unassembled WGS sequence"/>
</dbReference>
<dbReference type="PROSITE" id="PS00893">
    <property type="entry name" value="NUDIX_BOX"/>
    <property type="match status" value="1"/>
</dbReference>
<dbReference type="PANTHER" id="PTHR23114">
    <property type="entry name" value="M7GPPPN-MRNA HYDROLASE"/>
    <property type="match status" value="1"/>
</dbReference>
<dbReference type="GO" id="GO:0005737">
    <property type="term" value="C:cytoplasm"/>
    <property type="evidence" value="ECO:0000318"/>
    <property type="project" value="GO_Central"/>
</dbReference>
<feature type="compositionally biased region" description="Basic residues" evidence="9">
    <location>
        <begin position="614"/>
        <end position="629"/>
    </location>
</feature>
<comment type="cofactor">
    <cofactor evidence="1">
        <name>Mn(2+)</name>
        <dbReference type="ChEBI" id="CHEBI:29035"/>
    </cofactor>
</comment>
<comment type="subcellular location">
    <subcellularLocation>
        <location evidence="2">Cytoplasm</location>
    </subcellularLocation>
</comment>
<dbReference type="GO" id="GO:0010494">
    <property type="term" value="C:cytoplasmic stress granule"/>
    <property type="evidence" value="ECO:0007669"/>
    <property type="project" value="EnsemblFungi"/>
</dbReference>
<dbReference type="GO" id="GO:0003727">
    <property type="term" value="F:single-stranded RNA binding"/>
    <property type="evidence" value="ECO:0007669"/>
    <property type="project" value="EnsemblFungi"/>
</dbReference>
<dbReference type="InterPro" id="IPR000086">
    <property type="entry name" value="NUDIX_hydrolase_dom"/>
</dbReference>
<keyword evidence="8" id="KW-0464">Manganese</keyword>
<evidence type="ECO:0000256" key="4">
    <source>
        <dbReference type="ARBA" id="ARBA00022490"/>
    </source>
</evidence>
<dbReference type="GO" id="GO:0005524">
    <property type="term" value="F:ATP binding"/>
    <property type="evidence" value="ECO:0007669"/>
    <property type="project" value="EnsemblFungi"/>
</dbReference>
<evidence type="ECO:0000256" key="6">
    <source>
        <dbReference type="ARBA" id="ARBA00022801"/>
    </source>
</evidence>
<gene>
    <name evidence="12" type="primary">dcp2</name>
    <name evidence="11" type="ORF">SJAG_05010</name>
</gene>
<evidence type="ECO:0000313" key="11">
    <source>
        <dbReference type="EMBL" id="EEB09786.1"/>
    </source>
</evidence>
<evidence type="ECO:0000256" key="7">
    <source>
        <dbReference type="ARBA" id="ARBA00022884"/>
    </source>
</evidence>
<keyword evidence="5" id="KW-0479">Metal-binding</keyword>
<feature type="compositionally biased region" description="Basic and acidic residues" evidence="9">
    <location>
        <begin position="535"/>
        <end position="547"/>
    </location>
</feature>
<dbReference type="GO" id="GO:0098745">
    <property type="term" value="C:RNA decapping complex"/>
    <property type="evidence" value="ECO:0007669"/>
    <property type="project" value="EnsemblFungi"/>
</dbReference>
<evidence type="ECO:0000313" key="12">
    <source>
        <dbReference type="JaponicusDB" id="SJAG_05010"/>
    </source>
</evidence>
<evidence type="ECO:0000256" key="3">
    <source>
        <dbReference type="ARBA" id="ARBA00005279"/>
    </source>
</evidence>
<feature type="compositionally biased region" description="Polar residues" evidence="9">
    <location>
        <begin position="589"/>
        <end position="612"/>
    </location>
</feature>
<dbReference type="PANTHER" id="PTHR23114:SF17">
    <property type="entry name" value="M7GPPPN-MRNA HYDROLASE"/>
    <property type="match status" value="1"/>
</dbReference>
<dbReference type="GO" id="GO:0000290">
    <property type="term" value="P:deadenylation-dependent decapping of nuclear-transcribed mRNA"/>
    <property type="evidence" value="ECO:0000318"/>
    <property type="project" value="GO_Central"/>
</dbReference>
<dbReference type="GO" id="GO:0000932">
    <property type="term" value="C:P-body"/>
    <property type="evidence" value="ECO:0000318"/>
    <property type="project" value="GO_Central"/>
</dbReference>
<dbReference type="Pfam" id="PF05026">
    <property type="entry name" value="DCP2"/>
    <property type="match status" value="1"/>
</dbReference>
<dbReference type="HOGENOM" id="CLU_397487_0_0_1"/>
<dbReference type="InterPro" id="IPR015797">
    <property type="entry name" value="NUDIX_hydrolase-like_dom_sf"/>
</dbReference>
<protein>
    <submittedName>
        <fullName evidence="11">mRNA decapping complex catalytic subunit Dcp2</fullName>
    </submittedName>
</protein>
<dbReference type="SMR" id="B6K8D2"/>
<dbReference type="Gene3D" id="1.10.10.1050">
    <property type="entry name" value="Dcp2, box A domain"/>
    <property type="match status" value="1"/>
</dbReference>
<feature type="compositionally biased region" description="Polar residues" evidence="9">
    <location>
        <begin position="548"/>
        <end position="560"/>
    </location>
</feature>
<dbReference type="JaponicusDB" id="SJAG_05010">
    <property type="gene designation" value="dcp2"/>
</dbReference>
<evidence type="ECO:0000256" key="1">
    <source>
        <dbReference type="ARBA" id="ARBA00001936"/>
    </source>
</evidence>
<dbReference type="InterPro" id="IPR036189">
    <property type="entry name" value="DCP2_BoxA_sf"/>
</dbReference>
<dbReference type="InterPro" id="IPR044099">
    <property type="entry name" value="Dcp2_NUDIX"/>
</dbReference>
<evidence type="ECO:0000256" key="9">
    <source>
        <dbReference type="SAM" id="MobiDB-lite"/>
    </source>
</evidence>
<dbReference type="InterPro" id="IPR020084">
    <property type="entry name" value="NUDIX_hydrolase_CS"/>
</dbReference>
<proteinExistence type="inferred from homology"/>
<dbReference type="SUPFAM" id="SSF55811">
    <property type="entry name" value="Nudix"/>
    <property type="match status" value="1"/>
</dbReference>
<dbReference type="InterPro" id="IPR007722">
    <property type="entry name" value="DCP2_BoxA"/>
</dbReference>
<dbReference type="GO" id="GO:0030145">
    <property type="term" value="F:manganese ion binding"/>
    <property type="evidence" value="ECO:0007669"/>
    <property type="project" value="InterPro"/>
</dbReference>
<name>B6K8D2_SCHJY</name>
<dbReference type="AlphaFoldDB" id="B6K8D2"/>
<evidence type="ECO:0000313" key="13">
    <source>
        <dbReference type="Proteomes" id="UP000001744"/>
    </source>
</evidence>
<accession>B6K8D2</accession>
<feature type="compositionally biased region" description="Polar residues" evidence="9">
    <location>
        <begin position="515"/>
        <end position="525"/>
    </location>
</feature>
<evidence type="ECO:0000256" key="8">
    <source>
        <dbReference type="ARBA" id="ARBA00023211"/>
    </source>
</evidence>
<keyword evidence="4" id="KW-0963">Cytoplasm</keyword>
<dbReference type="VEuPathDB" id="FungiDB:SJAG_05010"/>
<organism evidence="11 13">
    <name type="scientific">Schizosaccharomyces japonicus (strain yFS275 / FY16936)</name>
    <name type="common">Fission yeast</name>
    <dbReference type="NCBI Taxonomy" id="402676"/>
    <lineage>
        <taxon>Eukaryota</taxon>
        <taxon>Fungi</taxon>
        <taxon>Dikarya</taxon>
        <taxon>Ascomycota</taxon>
        <taxon>Taphrinomycotina</taxon>
        <taxon>Schizosaccharomycetes</taxon>
        <taxon>Schizosaccharomycetales</taxon>
        <taxon>Schizosaccharomycetaceae</taxon>
        <taxon>Schizosaccharomyces</taxon>
    </lineage>
</organism>
<dbReference type="SUPFAM" id="SSF140586">
    <property type="entry name" value="Dcp2 domain-like"/>
    <property type="match status" value="1"/>
</dbReference>
<dbReference type="Pfam" id="PF00293">
    <property type="entry name" value="NUDIX"/>
    <property type="match status" value="1"/>
</dbReference>
<evidence type="ECO:0000259" key="10">
    <source>
        <dbReference type="PROSITE" id="PS51462"/>
    </source>
</evidence>
<dbReference type="SMART" id="SM01125">
    <property type="entry name" value="DCP2"/>
    <property type="match status" value="1"/>
</dbReference>
<dbReference type="GO" id="GO:0140933">
    <property type="term" value="F:5'-(N(7)-methylguanosine 5'-triphospho)-[mRNA] hydrolase activity"/>
    <property type="evidence" value="ECO:0007669"/>
    <property type="project" value="InterPro"/>
</dbReference>
<evidence type="ECO:0000256" key="2">
    <source>
        <dbReference type="ARBA" id="ARBA00004496"/>
    </source>
</evidence>
<comment type="similarity">
    <text evidence="3">Belongs to the Nudix hydrolase family. DCP2 subfamily.</text>
</comment>
<dbReference type="STRING" id="402676.B6K8D2"/>
<dbReference type="FunFam" id="1.10.10.1050:FF:000003">
    <property type="entry name" value="Decapping enzyme Dcp2, putative"/>
    <property type="match status" value="1"/>
</dbReference>